<dbReference type="PANTHER" id="PTHR42655:SF1">
    <property type="entry name" value="GLYCOGEN PHOSPHORYLASE"/>
    <property type="match status" value="1"/>
</dbReference>
<dbReference type="RefSeq" id="WP_218267332.1">
    <property type="nucleotide sequence ID" value="NZ_CP077717.1"/>
</dbReference>
<dbReference type="EC" id="2.4.1.1" evidence="2"/>
<dbReference type="InterPro" id="IPR052182">
    <property type="entry name" value="Glycogen/Maltodextrin_Phosph"/>
</dbReference>
<protein>
    <submittedName>
        <fullName evidence="2">Glycogen phosphorylase</fullName>
        <ecNumber evidence="2">2.4.1.1</ecNumber>
    </submittedName>
</protein>
<proteinExistence type="predicted"/>
<sequence>MIVSVTAELGLDIGQNFAGGLGILEGDKFYAASRLGINYTVITLFYRRGYVNGEEKQKELLSNLNKEWESEITLGGQRIKVEYLAYTLNTAKAIFANPLNTNFNEQLYVENSDEERFYKCLLLARVAENYINERIEWDKIKYVDMQEACPAFLPLIKYFHRYRIIIHTPAPWGHPTFPSYLFKKEFGYEFPLDHVVMTDIGLSSSIEGIVVSKKMLKHVGRTFPQHMYKIRAVTNGVEIPRWRHPLLNDVKDLDDFIKKRKEVKRDSIKKLGKDTDKPTIAWLRRITAYKRPDFILRLIEDLKDDVFFIIGGLAHPKDYSAVEMERRLKEISEMKSNVIFVRGADANLMKLAIWASDIWTFTPFSGWEASGTSFMKAGINGVPSIASRDGAVPEIINDGYNGWLFGEDRETLLPLNVYDDNKEYEEFLKKVKLALSQFYEVGYNAYKTFPTYCAMDRLIKEYGYH</sequence>
<evidence type="ECO:0000259" key="1">
    <source>
        <dbReference type="Pfam" id="PF00534"/>
    </source>
</evidence>
<evidence type="ECO:0000313" key="2">
    <source>
        <dbReference type="EMBL" id="QXJ28460.1"/>
    </source>
</evidence>
<dbReference type="EMBL" id="CP077717">
    <property type="protein sequence ID" value="QXJ28460.1"/>
    <property type="molecule type" value="Genomic_DNA"/>
</dbReference>
<name>A0A8F5BNC1_SACSH</name>
<keyword evidence="2" id="KW-0328">Glycosyltransferase</keyword>
<dbReference type="Pfam" id="PF00534">
    <property type="entry name" value="Glycos_transf_1"/>
    <property type="match status" value="1"/>
</dbReference>
<dbReference type="AlphaFoldDB" id="A0A8F5BNC1"/>
<dbReference type="OrthoDB" id="17863at2157"/>
<dbReference type="KEGG" id="sshi:J5U23_01329"/>
<dbReference type="GO" id="GO:0004645">
    <property type="term" value="F:1,4-alpha-oligoglucan phosphorylase activity"/>
    <property type="evidence" value="ECO:0007669"/>
    <property type="project" value="UniProtKB-EC"/>
</dbReference>
<reference evidence="2" key="1">
    <citation type="journal article" date="2021" name="Environ. Microbiol.">
        <title>New insights into the diversity and evolution of the archaeal mobilome from three complete genomes of Saccharolobus shibatae.</title>
        <authorList>
            <person name="Medvedeva S."/>
            <person name="Brandt D."/>
            <person name="Cvirkaite-Krupovic V."/>
            <person name="Liu Y."/>
            <person name="Severinov K."/>
            <person name="Ishino S."/>
            <person name="Ishino Y."/>
            <person name="Prangishvili D."/>
            <person name="Kalinowski J."/>
            <person name="Krupovic M."/>
        </authorList>
    </citation>
    <scope>NUCLEOTIDE SEQUENCE</scope>
    <source>
        <strain evidence="2">B12</strain>
    </source>
</reference>
<dbReference type="Proteomes" id="UP000694018">
    <property type="component" value="Chromosome"/>
</dbReference>
<dbReference type="InterPro" id="IPR001296">
    <property type="entry name" value="Glyco_trans_1"/>
</dbReference>
<gene>
    <name evidence="2" type="ORF">J5U23_01329</name>
</gene>
<evidence type="ECO:0000313" key="3">
    <source>
        <dbReference type="Proteomes" id="UP000694018"/>
    </source>
</evidence>
<dbReference type="GeneID" id="65562921"/>
<organism evidence="2 3">
    <name type="scientific">Saccharolobus shibatae (strain ATCC 51178 / DSM 5389 / JCM 8931 / NBRC 15437 / B12)</name>
    <name type="common">Sulfolobus shibatae</name>
    <dbReference type="NCBI Taxonomy" id="523848"/>
    <lineage>
        <taxon>Archaea</taxon>
        <taxon>Thermoproteota</taxon>
        <taxon>Thermoprotei</taxon>
        <taxon>Sulfolobales</taxon>
        <taxon>Sulfolobaceae</taxon>
        <taxon>Saccharolobus</taxon>
    </lineage>
</organism>
<dbReference type="PANTHER" id="PTHR42655">
    <property type="entry name" value="GLYCOGEN PHOSPHORYLASE"/>
    <property type="match status" value="1"/>
</dbReference>
<keyword evidence="2" id="KW-0808">Transferase</keyword>
<feature type="domain" description="Glycosyl transferase family 1" evidence="1">
    <location>
        <begin position="264"/>
        <end position="407"/>
    </location>
</feature>
<accession>A0A8F5BNC1</accession>